<accession>A0A1I5TLL1</accession>
<evidence type="ECO:0000313" key="3">
    <source>
        <dbReference type="EMBL" id="SFP83517.1"/>
    </source>
</evidence>
<evidence type="ECO:0000256" key="1">
    <source>
        <dbReference type="SAM" id="MobiDB-lite"/>
    </source>
</evidence>
<feature type="transmembrane region" description="Helical" evidence="2">
    <location>
        <begin position="190"/>
        <end position="207"/>
    </location>
</feature>
<keyword evidence="2" id="KW-0472">Membrane</keyword>
<dbReference type="RefSeq" id="WP_091114712.1">
    <property type="nucleotide sequence ID" value="NZ_FOWQ01000009.1"/>
</dbReference>
<feature type="transmembrane region" description="Helical" evidence="2">
    <location>
        <begin position="133"/>
        <end position="151"/>
    </location>
</feature>
<proteinExistence type="predicted"/>
<evidence type="ECO:0000313" key="4">
    <source>
        <dbReference type="Proteomes" id="UP000198857"/>
    </source>
</evidence>
<feature type="transmembrane region" description="Helical" evidence="2">
    <location>
        <begin position="102"/>
        <end position="121"/>
    </location>
</feature>
<dbReference type="AlphaFoldDB" id="A0A1I5TLL1"/>
<name>A0A1I5TLL1_9ACTN</name>
<organism evidence="3 4">
    <name type="scientific">Geodermatophilus dictyosporus</name>
    <dbReference type="NCBI Taxonomy" id="1523247"/>
    <lineage>
        <taxon>Bacteria</taxon>
        <taxon>Bacillati</taxon>
        <taxon>Actinomycetota</taxon>
        <taxon>Actinomycetes</taxon>
        <taxon>Geodermatophilales</taxon>
        <taxon>Geodermatophilaceae</taxon>
        <taxon>Geodermatophilus</taxon>
    </lineage>
</organism>
<sequence length="246" mass="26094">MRNGQASSADLWNRSHRDPSSLSSWKVVLVALIAGGLVLALTLLASAFFDEPVAVFTRDGPALADLPWYTGSVSQLNAMVWATVAGLAVLVAWLEPGERARLGTLAAFVLALAADDALQLHEAVGPDNGVPQKAFLLVYAVTAALLLVLFLRGGRRGPTTALLCGGALLAVSVLFDQVVHRQILIAEDGAKLLGAIVWLTVPVLSVSRPARRDRRPPEEDGSAGLGPDVVRPPVDRSPLDRKHQQV</sequence>
<gene>
    <name evidence="3" type="ORF">SAMN05660464_4380</name>
</gene>
<keyword evidence="2" id="KW-1133">Transmembrane helix</keyword>
<dbReference type="Proteomes" id="UP000198857">
    <property type="component" value="Unassembled WGS sequence"/>
</dbReference>
<feature type="transmembrane region" description="Helical" evidence="2">
    <location>
        <begin position="78"/>
        <end position="95"/>
    </location>
</feature>
<feature type="compositionally biased region" description="Basic and acidic residues" evidence="1">
    <location>
        <begin position="233"/>
        <end position="246"/>
    </location>
</feature>
<dbReference type="OrthoDB" id="5195524at2"/>
<feature type="region of interest" description="Disordered" evidence="1">
    <location>
        <begin position="209"/>
        <end position="246"/>
    </location>
</feature>
<feature type="transmembrane region" description="Helical" evidence="2">
    <location>
        <begin position="27"/>
        <end position="49"/>
    </location>
</feature>
<feature type="transmembrane region" description="Helical" evidence="2">
    <location>
        <begin position="160"/>
        <end position="178"/>
    </location>
</feature>
<reference evidence="4" key="1">
    <citation type="submission" date="2016-10" db="EMBL/GenBank/DDBJ databases">
        <authorList>
            <person name="Varghese N."/>
            <person name="Submissions S."/>
        </authorList>
    </citation>
    <scope>NUCLEOTIDE SEQUENCE [LARGE SCALE GENOMIC DNA]</scope>
    <source>
        <strain evidence="4">DSM 44208</strain>
    </source>
</reference>
<protein>
    <submittedName>
        <fullName evidence="3">Uncharacterized protein</fullName>
    </submittedName>
</protein>
<evidence type="ECO:0000256" key="2">
    <source>
        <dbReference type="SAM" id="Phobius"/>
    </source>
</evidence>
<keyword evidence="2" id="KW-0812">Transmembrane</keyword>
<keyword evidence="4" id="KW-1185">Reference proteome</keyword>
<dbReference type="STRING" id="1523247.SAMN05660464_4380"/>
<dbReference type="EMBL" id="FOWQ01000009">
    <property type="protein sequence ID" value="SFP83517.1"/>
    <property type="molecule type" value="Genomic_DNA"/>
</dbReference>